<dbReference type="Proteomes" id="UP000237271">
    <property type="component" value="Unassembled WGS sequence"/>
</dbReference>
<proteinExistence type="predicted"/>
<organism evidence="1 2">
    <name type="scientific">Phytophthora palmivora</name>
    <dbReference type="NCBI Taxonomy" id="4796"/>
    <lineage>
        <taxon>Eukaryota</taxon>
        <taxon>Sar</taxon>
        <taxon>Stramenopiles</taxon>
        <taxon>Oomycota</taxon>
        <taxon>Peronosporomycetes</taxon>
        <taxon>Peronosporales</taxon>
        <taxon>Peronosporaceae</taxon>
        <taxon>Phytophthora</taxon>
    </lineage>
</organism>
<name>A0A2P4YVR5_9STRA</name>
<comment type="caution">
    <text evidence="1">The sequence shown here is derived from an EMBL/GenBank/DDBJ whole genome shotgun (WGS) entry which is preliminary data.</text>
</comment>
<dbReference type="AlphaFoldDB" id="A0A2P4YVR5"/>
<dbReference type="OrthoDB" id="88721at2759"/>
<keyword evidence="2" id="KW-1185">Reference proteome</keyword>
<reference evidence="1 2" key="1">
    <citation type="journal article" date="2017" name="Genome Biol. Evol.">
        <title>Phytophthora megakarya and P. palmivora, closely related causal agents of cacao black pod rot, underwent increases in genome sizes and gene numbers by different mechanisms.</title>
        <authorList>
            <person name="Ali S.S."/>
            <person name="Shao J."/>
            <person name="Lary D.J."/>
            <person name="Kronmiller B."/>
            <person name="Shen D."/>
            <person name="Strem M.D."/>
            <person name="Amoako-Attah I."/>
            <person name="Akrofi A.Y."/>
            <person name="Begoude B.A."/>
            <person name="Ten Hoopen G.M."/>
            <person name="Coulibaly K."/>
            <person name="Kebe B.I."/>
            <person name="Melnick R.L."/>
            <person name="Guiltinan M.J."/>
            <person name="Tyler B.M."/>
            <person name="Meinhardt L.W."/>
            <person name="Bailey B.A."/>
        </authorList>
    </citation>
    <scope>NUCLEOTIDE SEQUENCE [LARGE SCALE GENOMIC DNA]</scope>
    <source>
        <strain evidence="2">sbr112.9</strain>
    </source>
</reference>
<evidence type="ECO:0008006" key="3">
    <source>
        <dbReference type="Google" id="ProtNLM"/>
    </source>
</evidence>
<protein>
    <recommendedName>
        <fullName evidence="3">Transposase</fullName>
    </recommendedName>
</protein>
<dbReference type="EMBL" id="NCKW01000004">
    <property type="protein sequence ID" value="POM81901.1"/>
    <property type="molecule type" value="Genomic_DNA"/>
</dbReference>
<gene>
    <name evidence="1" type="ORF">PHPALM_48</name>
</gene>
<sequence length="145" mass="16626">MHSVALRAPRSALEQISGDMFVIGEDGLSVEIDEASLAQTLKYNRGQCYQKFWLFGDVDRTANRWFGCIVFGKRATETLLPVIKRYIKLQTNIMSDVFATYVCECGNKQHTLENSLAVEYTLYSQLGQSQPQQRGLHNRHPHEYH</sequence>
<evidence type="ECO:0000313" key="1">
    <source>
        <dbReference type="EMBL" id="POM81901.1"/>
    </source>
</evidence>
<accession>A0A2P4YVR5</accession>
<evidence type="ECO:0000313" key="2">
    <source>
        <dbReference type="Proteomes" id="UP000237271"/>
    </source>
</evidence>